<dbReference type="InParanoid" id="E2AJQ2"/>
<feature type="compositionally biased region" description="Polar residues" evidence="1">
    <location>
        <begin position="53"/>
        <end position="64"/>
    </location>
</feature>
<feature type="compositionally biased region" description="Basic and acidic residues" evidence="1">
    <location>
        <begin position="115"/>
        <end position="150"/>
    </location>
</feature>
<evidence type="ECO:0000313" key="3">
    <source>
        <dbReference type="Proteomes" id="UP000000311"/>
    </source>
</evidence>
<reference evidence="2 3" key="1">
    <citation type="journal article" date="2010" name="Science">
        <title>Genomic comparison of the ants Camponotus floridanus and Harpegnathos saltator.</title>
        <authorList>
            <person name="Bonasio R."/>
            <person name="Zhang G."/>
            <person name="Ye C."/>
            <person name="Mutti N.S."/>
            <person name="Fang X."/>
            <person name="Qin N."/>
            <person name="Donahue G."/>
            <person name="Yang P."/>
            <person name="Li Q."/>
            <person name="Li C."/>
            <person name="Zhang P."/>
            <person name="Huang Z."/>
            <person name="Berger S.L."/>
            <person name="Reinberg D."/>
            <person name="Wang J."/>
            <person name="Liebig J."/>
        </authorList>
    </citation>
    <scope>NUCLEOTIDE SEQUENCE [LARGE SCALE GENOMIC DNA]</scope>
    <source>
        <strain evidence="3">C129</strain>
    </source>
</reference>
<sequence>MDASADANNDDDDWRPGDPATPRSVVQFAAGFVQLPAIRHYPALAQDSYATSLSANHRASSTINPSDPPSLPPHNPSARHPRVLGLGSENTNDETRNTGCFEARPSSLTRRFPRVWKEEAPATRKSKDSPRKLPMRLGHEGLSEGSKTHASDGPPGSRHASNGPRLPTRSLLTHVPRSLAFTTGLRPPLAFFVKQVEIGVMLMEFGEISANHMLSCAAAAKVGGMVGPSQKY</sequence>
<feature type="region of interest" description="Disordered" evidence="1">
    <location>
        <begin position="1"/>
        <end position="22"/>
    </location>
</feature>
<proteinExistence type="predicted"/>
<dbReference type="Proteomes" id="UP000000311">
    <property type="component" value="Unassembled WGS sequence"/>
</dbReference>
<evidence type="ECO:0000313" key="2">
    <source>
        <dbReference type="EMBL" id="EFN66336.1"/>
    </source>
</evidence>
<feature type="compositionally biased region" description="Pro residues" evidence="1">
    <location>
        <begin position="66"/>
        <end position="75"/>
    </location>
</feature>
<keyword evidence="3" id="KW-1185">Reference proteome</keyword>
<evidence type="ECO:0000256" key="1">
    <source>
        <dbReference type="SAM" id="MobiDB-lite"/>
    </source>
</evidence>
<accession>E2AJQ2</accession>
<name>E2AJQ2_CAMFO</name>
<gene>
    <name evidence="2" type="ORF">EAG_07080</name>
</gene>
<feature type="region of interest" description="Disordered" evidence="1">
    <location>
        <begin position="53"/>
        <end position="169"/>
    </location>
</feature>
<dbReference type="AlphaFoldDB" id="E2AJQ2"/>
<organism evidence="3">
    <name type="scientific">Camponotus floridanus</name>
    <name type="common">Florida carpenter ant</name>
    <dbReference type="NCBI Taxonomy" id="104421"/>
    <lineage>
        <taxon>Eukaryota</taxon>
        <taxon>Metazoa</taxon>
        <taxon>Ecdysozoa</taxon>
        <taxon>Arthropoda</taxon>
        <taxon>Hexapoda</taxon>
        <taxon>Insecta</taxon>
        <taxon>Pterygota</taxon>
        <taxon>Neoptera</taxon>
        <taxon>Endopterygota</taxon>
        <taxon>Hymenoptera</taxon>
        <taxon>Apocrita</taxon>
        <taxon>Aculeata</taxon>
        <taxon>Formicoidea</taxon>
        <taxon>Formicidae</taxon>
        <taxon>Formicinae</taxon>
        <taxon>Camponotus</taxon>
    </lineage>
</organism>
<dbReference type="EMBL" id="GL440062">
    <property type="protein sequence ID" value="EFN66336.1"/>
    <property type="molecule type" value="Genomic_DNA"/>
</dbReference>
<protein>
    <submittedName>
        <fullName evidence="2">Uncharacterized protein</fullName>
    </submittedName>
</protein>